<keyword evidence="4" id="KW-0804">Transcription</keyword>
<dbReference type="CDD" id="cd08417">
    <property type="entry name" value="PBP2_Nitroaromatics_like"/>
    <property type="match status" value="1"/>
</dbReference>
<evidence type="ECO:0000256" key="3">
    <source>
        <dbReference type="ARBA" id="ARBA00023125"/>
    </source>
</evidence>
<evidence type="ECO:0000256" key="4">
    <source>
        <dbReference type="ARBA" id="ARBA00023163"/>
    </source>
</evidence>
<accession>A0ABY9WXC4</accession>
<name>A0ABY9WXC4_9BACT</name>
<reference evidence="6 7" key="1">
    <citation type="submission" date="2019-08" db="EMBL/GenBank/DDBJ databases">
        <title>Archangium and Cystobacter genomes.</title>
        <authorList>
            <person name="Chen I.-C.K."/>
            <person name="Wielgoss S."/>
        </authorList>
    </citation>
    <scope>NUCLEOTIDE SEQUENCE [LARGE SCALE GENOMIC DNA]</scope>
    <source>
        <strain evidence="6 7">Cbm 6</strain>
    </source>
</reference>
<dbReference type="PRINTS" id="PR00039">
    <property type="entry name" value="HTHLYSR"/>
</dbReference>
<feature type="domain" description="HTH lysR-type" evidence="5">
    <location>
        <begin position="13"/>
        <end position="70"/>
    </location>
</feature>
<dbReference type="InterPro" id="IPR005119">
    <property type="entry name" value="LysR_subst-bd"/>
</dbReference>
<keyword evidence="7" id="KW-1185">Reference proteome</keyword>
<keyword evidence="2" id="KW-0805">Transcription regulation</keyword>
<evidence type="ECO:0000256" key="2">
    <source>
        <dbReference type="ARBA" id="ARBA00023015"/>
    </source>
</evidence>
<dbReference type="PROSITE" id="PS50931">
    <property type="entry name" value="HTH_LYSR"/>
    <property type="match status" value="1"/>
</dbReference>
<dbReference type="RefSeq" id="WP_395804476.1">
    <property type="nucleotide sequence ID" value="NZ_CP043494.1"/>
</dbReference>
<dbReference type="InterPro" id="IPR036390">
    <property type="entry name" value="WH_DNA-bd_sf"/>
</dbReference>
<dbReference type="Pfam" id="PF00126">
    <property type="entry name" value="HTH_1"/>
    <property type="match status" value="1"/>
</dbReference>
<dbReference type="PANTHER" id="PTHR30118:SF15">
    <property type="entry name" value="TRANSCRIPTIONAL REGULATORY PROTEIN"/>
    <property type="match status" value="1"/>
</dbReference>
<sequence length="309" mass="34758">MKAAHESARLAQLDLNLFRVFDVIYRERNLTRAAEVLFLSQSAVSHALARLREQLDDPLFVRQGRGVMPTPLAERLAPGIQEALALLQQAVHRTRHFDARRDVGQVTLAMNDVLEPSLLPQLVSRLGERAPNVRVASVRLERARLERDLASGRLDLAIDVAQPTGADLHHTLLLRDTFCVVSARKRKLDVSAYLAARHVTVSSRRTGLTLEELVLSQRGYQREVAVRCQHYEAACRVVAGSDLLLTMPRRHAEAHKASLGIRLLPMPVELPPVDLHLYWHRQVDGDPRSQWLRTELLALAGRLLNSSKQ</sequence>
<dbReference type="SUPFAM" id="SSF46785">
    <property type="entry name" value="Winged helix' DNA-binding domain"/>
    <property type="match status" value="1"/>
</dbReference>
<evidence type="ECO:0000313" key="6">
    <source>
        <dbReference type="EMBL" id="WNG47765.1"/>
    </source>
</evidence>
<dbReference type="InterPro" id="IPR036388">
    <property type="entry name" value="WH-like_DNA-bd_sf"/>
</dbReference>
<dbReference type="Proteomes" id="UP001611383">
    <property type="component" value="Chromosome"/>
</dbReference>
<evidence type="ECO:0000256" key="1">
    <source>
        <dbReference type="ARBA" id="ARBA00009437"/>
    </source>
</evidence>
<dbReference type="SUPFAM" id="SSF53850">
    <property type="entry name" value="Periplasmic binding protein-like II"/>
    <property type="match status" value="1"/>
</dbReference>
<dbReference type="Pfam" id="PF03466">
    <property type="entry name" value="LysR_substrate"/>
    <property type="match status" value="1"/>
</dbReference>
<proteinExistence type="inferred from homology"/>
<dbReference type="EMBL" id="CP043494">
    <property type="protein sequence ID" value="WNG47765.1"/>
    <property type="molecule type" value="Genomic_DNA"/>
</dbReference>
<keyword evidence="3" id="KW-0238">DNA-binding</keyword>
<gene>
    <name evidence="6" type="ORF">F0U60_29270</name>
</gene>
<dbReference type="InterPro" id="IPR037402">
    <property type="entry name" value="YidZ_PBP2"/>
</dbReference>
<evidence type="ECO:0000259" key="5">
    <source>
        <dbReference type="PROSITE" id="PS50931"/>
    </source>
</evidence>
<organism evidence="6 7">
    <name type="scientific">Archangium minus</name>
    <dbReference type="NCBI Taxonomy" id="83450"/>
    <lineage>
        <taxon>Bacteria</taxon>
        <taxon>Pseudomonadati</taxon>
        <taxon>Myxococcota</taxon>
        <taxon>Myxococcia</taxon>
        <taxon>Myxococcales</taxon>
        <taxon>Cystobacterineae</taxon>
        <taxon>Archangiaceae</taxon>
        <taxon>Archangium</taxon>
    </lineage>
</organism>
<protein>
    <submittedName>
        <fullName evidence="6">LysR family transcriptional regulator</fullName>
    </submittedName>
</protein>
<dbReference type="Gene3D" id="1.10.10.10">
    <property type="entry name" value="Winged helix-like DNA-binding domain superfamily/Winged helix DNA-binding domain"/>
    <property type="match status" value="1"/>
</dbReference>
<evidence type="ECO:0000313" key="7">
    <source>
        <dbReference type="Proteomes" id="UP001611383"/>
    </source>
</evidence>
<dbReference type="PANTHER" id="PTHR30118">
    <property type="entry name" value="HTH-TYPE TRANSCRIPTIONAL REGULATOR LEUO-RELATED"/>
    <property type="match status" value="1"/>
</dbReference>
<comment type="similarity">
    <text evidence="1">Belongs to the LysR transcriptional regulatory family.</text>
</comment>
<dbReference type="Gene3D" id="3.40.190.10">
    <property type="entry name" value="Periplasmic binding protein-like II"/>
    <property type="match status" value="2"/>
</dbReference>
<dbReference type="InterPro" id="IPR050389">
    <property type="entry name" value="LysR-type_TF"/>
</dbReference>
<dbReference type="InterPro" id="IPR000847">
    <property type="entry name" value="LysR_HTH_N"/>
</dbReference>